<dbReference type="Gene3D" id="3.30.2310.20">
    <property type="entry name" value="RelE-like"/>
    <property type="match status" value="1"/>
</dbReference>
<evidence type="ECO:0000313" key="1">
    <source>
        <dbReference type="EMBL" id="MST90053.1"/>
    </source>
</evidence>
<dbReference type="InterPro" id="IPR035093">
    <property type="entry name" value="RelE/ParE_toxin_dom_sf"/>
</dbReference>
<reference evidence="1 2" key="1">
    <citation type="submission" date="2019-08" db="EMBL/GenBank/DDBJ databases">
        <title>In-depth cultivation of the pig gut microbiome towards novel bacterial diversity and tailored functional studies.</title>
        <authorList>
            <person name="Wylensek D."/>
            <person name="Hitch T.C.A."/>
            <person name="Clavel T."/>
        </authorList>
    </citation>
    <scope>NUCLEOTIDE SEQUENCE [LARGE SCALE GENOMIC DNA]</scope>
    <source>
        <strain evidence="1 2">CA-Schmier-601-WT-3</strain>
    </source>
</reference>
<dbReference type="SUPFAM" id="SSF143011">
    <property type="entry name" value="RelE-like"/>
    <property type="match status" value="1"/>
</dbReference>
<organism evidence="1 2">
    <name type="scientific">Sharpea porci</name>
    <dbReference type="NCBI Taxonomy" id="2652286"/>
    <lineage>
        <taxon>Bacteria</taxon>
        <taxon>Bacillati</taxon>
        <taxon>Bacillota</taxon>
        <taxon>Erysipelotrichia</taxon>
        <taxon>Erysipelotrichales</taxon>
        <taxon>Coprobacillaceae</taxon>
        <taxon>Sharpea</taxon>
    </lineage>
</organism>
<keyword evidence="2" id="KW-1185">Reference proteome</keyword>
<proteinExistence type="predicted"/>
<accession>A0A844FWP8</accession>
<sequence length="108" mass="12556">MTWTVQFLDEARKDFKRLDGSQRIVVMKAIEKTSKNPLPIYEGGYGKPLGVKYGIDLKGLYKIKLKKSGIRIIYQLVKRNKEMFIIIVGLRADEYVYKKARSRIDQGE</sequence>
<evidence type="ECO:0000313" key="2">
    <source>
        <dbReference type="Proteomes" id="UP000442619"/>
    </source>
</evidence>
<name>A0A844FWP8_9FIRM</name>
<dbReference type="EMBL" id="VUNM01000034">
    <property type="protein sequence ID" value="MST90053.1"/>
    <property type="molecule type" value="Genomic_DNA"/>
</dbReference>
<dbReference type="AlphaFoldDB" id="A0A844FWP8"/>
<dbReference type="Proteomes" id="UP000442619">
    <property type="component" value="Unassembled WGS sequence"/>
</dbReference>
<dbReference type="RefSeq" id="WP_154518216.1">
    <property type="nucleotide sequence ID" value="NZ_JAXFJJ010000038.1"/>
</dbReference>
<protein>
    <submittedName>
        <fullName evidence="1">Type II toxin-antitoxin system RelE/ParE family toxin</fullName>
    </submittedName>
</protein>
<gene>
    <name evidence="1" type="ORF">FYJ79_10840</name>
</gene>
<comment type="caution">
    <text evidence="1">The sequence shown here is derived from an EMBL/GenBank/DDBJ whole genome shotgun (WGS) entry which is preliminary data.</text>
</comment>